<protein>
    <submittedName>
        <fullName evidence="1">Uncharacterized protein</fullName>
    </submittedName>
</protein>
<reference evidence="1" key="1">
    <citation type="submission" date="2018-05" db="EMBL/GenBank/DDBJ databases">
        <authorList>
            <person name="Lanie J.A."/>
            <person name="Ng W.-L."/>
            <person name="Kazmierczak K.M."/>
            <person name="Andrzejewski T.M."/>
            <person name="Davidsen T.M."/>
            <person name="Wayne K.J."/>
            <person name="Tettelin H."/>
            <person name="Glass J.I."/>
            <person name="Rusch D."/>
            <person name="Podicherti R."/>
            <person name="Tsui H.-C.T."/>
            <person name="Winkler M.E."/>
        </authorList>
    </citation>
    <scope>NUCLEOTIDE SEQUENCE</scope>
</reference>
<dbReference type="AlphaFoldDB" id="A0A382KXF9"/>
<name>A0A382KXF9_9ZZZZ</name>
<sequence>VASSADVEITCSVNDSLPSFSYQAILSSNIDAESTSMSPSPSTSAA</sequence>
<accession>A0A382KXF9</accession>
<dbReference type="EMBL" id="UINC01083435">
    <property type="protein sequence ID" value="SVC29136.1"/>
    <property type="molecule type" value="Genomic_DNA"/>
</dbReference>
<organism evidence="1">
    <name type="scientific">marine metagenome</name>
    <dbReference type="NCBI Taxonomy" id="408172"/>
    <lineage>
        <taxon>unclassified sequences</taxon>
        <taxon>metagenomes</taxon>
        <taxon>ecological metagenomes</taxon>
    </lineage>
</organism>
<evidence type="ECO:0000313" key="1">
    <source>
        <dbReference type="EMBL" id="SVC29136.1"/>
    </source>
</evidence>
<feature type="non-terminal residue" evidence="1">
    <location>
        <position position="1"/>
    </location>
</feature>
<gene>
    <name evidence="1" type="ORF">METZ01_LOCUS281990</name>
</gene>
<proteinExistence type="predicted"/>